<proteinExistence type="predicted"/>
<protein>
    <submittedName>
        <fullName evidence="1">Uncharacterized protein</fullName>
    </submittedName>
</protein>
<gene>
    <name evidence="1" type="ORF">E2C01_021986</name>
</gene>
<accession>A0A5B7E627</accession>
<reference evidence="1 2" key="1">
    <citation type="submission" date="2019-05" db="EMBL/GenBank/DDBJ databases">
        <title>Another draft genome of Portunus trituberculatus and its Hox gene families provides insights of decapod evolution.</title>
        <authorList>
            <person name="Jeong J.-H."/>
            <person name="Song I."/>
            <person name="Kim S."/>
            <person name="Choi T."/>
            <person name="Kim D."/>
            <person name="Ryu S."/>
            <person name="Kim W."/>
        </authorList>
    </citation>
    <scope>NUCLEOTIDE SEQUENCE [LARGE SCALE GENOMIC DNA]</scope>
    <source>
        <tissue evidence="1">Muscle</tissue>
    </source>
</reference>
<keyword evidence="2" id="KW-1185">Reference proteome</keyword>
<evidence type="ECO:0000313" key="2">
    <source>
        <dbReference type="Proteomes" id="UP000324222"/>
    </source>
</evidence>
<comment type="caution">
    <text evidence="1">The sequence shown here is derived from an EMBL/GenBank/DDBJ whole genome shotgun (WGS) entry which is preliminary data.</text>
</comment>
<dbReference type="AlphaFoldDB" id="A0A5B7E627"/>
<evidence type="ECO:0000313" key="1">
    <source>
        <dbReference type="EMBL" id="MPC28775.1"/>
    </source>
</evidence>
<organism evidence="1 2">
    <name type="scientific">Portunus trituberculatus</name>
    <name type="common">Swimming crab</name>
    <name type="synonym">Neptunus trituberculatus</name>
    <dbReference type="NCBI Taxonomy" id="210409"/>
    <lineage>
        <taxon>Eukaryota</taxon>
        <taxon>Metazoa</taxon>
        <taxon>Ecdysozoa</taxon>
        <taxon>Arthropoda</taxon>
        <taxon>Crustacea</taxon>
        <taxon>Multicrustacea</taxon>
        <taxon>Malacostraca</taxon>
        <taxon>Eumalacostraca</taxon>
        <taxon>Eucarida</taxon>
        <taxon>Decapoda</taxon>
        <taxon>Pleocyemata</taxon>
        <taxon>Brachyura</taxon>
        <taxon>Eubrachyura</taxon>
        <taxon>Portunoidea</taxon>
        <taxon>Portunidae</taxon>
        <taxon>Portuninae</taxon>
        <taxon>Portunus</taxon>
    </lineage>
</organism>
<sequence>MGLPRVSSPVAVMERTGGRAAPASILSYTTLPLSEDVRVVVVGSACVKTLSNIALRFLGREGGDSREG</sequence>
<dbReference type="Proteomes" id="UP000324222">
    <property type="component" value="Unassembled WGS sequence"/>
</dbReference>
<dbReference type="EMBL" id="VSRR010001963">
    <property type="protein sequence ID" value="MPC28775.1"/>
    <property type="molecule type" value="Genomic_DNA"/>
</dbReference>
<name>A0A5B7E627_PORTR</name>